<evidence type="ECO:0000256" key="5">
    <source>
        <dbReference type="SAM" id="Phobius"/>
    </source>
</evidence>
<feature type="transmembrane region" description="Helical" evidence="5">
    <location>
        <begin position="102"/>
        <end position="121"/>
    </location>
</feature>
<dbReference type="PANTHER" id="PTHR37422:SF13">
    <property type="entry name" value="LIPOPOLYSACCHARIDE BIOSYNTHESIS PROTEIN PA4999-RELATED"/>
    <property type="match status" value="1"/>
</dbReference>
<feature type="transmembrane region" description="Helical" evidence="5">
    <location>
        <begin position="209"/>
        <end position="225"/>
    </location>
</feature>
<evidence type="ECO:0000256" key="1">
    <source>
        <dbReference type="ARBA" id="ARBA00004141"/>
    </source>
</evidence>
<dbReference type="InterPro" id="IPR007016">
    <property type="entry name" value="O-antigen_ligase-rel_domated"/>
</dbReference>
<keyword evidence="2 5" id="KW-0812">Transmembrane</keyword>
<evidence type="ECO:0000256" key="2">
    <source>
        <dbReference type="ARBA" id="ARBA00022692"/>
    </source>
</evidence>
<accession>A0ABW2PNZ7</accession>
<feature type="transmembrane region" description="Helical" evidence="5">
    <location>
        <begin position="38"/>
        <end position="56"/>
    </location>
</feature>
<feature type="transmembrane region" description="Helical" evidence="5">
    <location>
        <begin position="12"/>
        <end position="32"/>
    </location>
</feature>
<comment type="caution">
    <text evidence="7">The sequence shown here is derived from an EMBL/GenBank/DDBJ whole genome shotgun (WGS) entry which is preliminary data.</text>
</comment>
<evidence type="ECO:0000313" key="7">
    <source>
        <dbReference type="EMBL" id="MFC7388876.1"/>
    </source>
</evidence>
<comment type="subcellular location">
    <subcellularLocation>
        <location evidence="1">Membrane</location>
        <topology evidence="1">Multi-pass membrane protein</topology>
    </subcellularLocation>
</comment>
<proteinExistence type="predicted"/>
<feature type="transmembrane region" description="Helical" evidence="5">
    <location>
        <begin position="254"/>
        <end position="274"/>
    </location>
</feature>
<feature type="transmembrane region" description="Helical" evidence="5">
    <location>
        <begin position="183"/>
        <end position="202"/>
    </location>
</feature>
<evidence type="ECO:0000256" key="3">
    <source>
        <dbReference type="ARBA" id="ARBA00022989"/>
    </source>
</evidence>
<evidence type="ECO:0000256" key="4">
    <source>
        <dbReference type="ARBA" id="ARBA00023136"/>
    </source>
</evidence>
<evidence type="ECO:0000313" key="8">
    <source>
        <dbReference type="Proteomes" id="UP001596439"/>
    </source>
</evidence>
<evidence type="ECO:0000259" key="6">
    <source>
        <dbReference type="Pfam" id="PF04932"/>
    </source>
</evidence>
<dbReference type="RefSeq" id="WP_214786446.1">
    <property type="nucleotide sequence ID" value="NZ_JANIEL010000007.1"/>
</dbReference>
<keyword evidence="3 5" id="KW-1133">Transmembrane helix</keyword>
<keyword evidence="4 5" id="KW-0472">Membrane</keyword>
<feature type="transmembrane region" description="Helical" evidence="5">
    <location>
        <begin position="367"/>
        <end position="389"/>
    </location>
</feature>
<keyword evidence="8" id="KW-1185">Reference proteome</keyword>
<reference evidence="8" key="1">
    <citation type="journal article" date="2019" name="Int. J. Syst. Evol. Microbiol.">
        <title>The Global Catalogue of Microorganisms (GCM) 10K type strain sequencing project: providing services to taxonomists for standard genome sequencing and annotation.</title>
        <authorList>
            <consortium name="The Broad Institute Genomics Platform"/>
            <consortium name="The Broad Institute Genome Sequencing Center for Infectious Disease"/>
            <person name="Wu L."/>
            <person name="Ma J."/>
        </authorList>
    </citation>
    <scope>NUCLEOTIDE SEQUENCE [LARGE SCALE GENOMIC DNA]</scope>
    <source>
        <strain evidence="8">CCUG 55590</strain>
    </source>
</reference>
<gene>
    <name evidence="7" type="ORF">ACFQO8_01895</name>
</gene>
<dbReference type="GO" id="GO:0016874">
    <property type="term" value="F:ligase activity"/>
    <property type="evidence" value="ECO:0007669"/>
    <property type="project" value="UniProtKB-KW"/>
</dbReference>
<feature type="transmembrane region" description="Helical" evidence="5">
    <location>
        <begin position="68"/>
        <end position="90"/>
    </location>
</feature>
<protein>
    <submittedName>
        <fullName evidence="7">O-antigen ligase family protein</fullName>
    </submittedName>
</protein>
<feature type="transmembrane region" description="Helical" evidence="5">
    <location>
        <begin position="128"/>
        <end position="147"/>
    </location>
</feature>
<dbReference type="Pfam" id="PF04932">
    <property type="entry name" value="Wzy_C"/>
    <property type="match status" value="1"/>
</dbReference>
<dbReference type="EMBL" id="JBHTCE010000001">
    <property type="protein sequence ID" value="MFC7388876.1"/>
    <property type="molecule type" value="Genomic_DNA"/>
</dbReference>
<dbReference type="PANTHER" id="PTHR37422">
    <property type="entry name" value="TEICHURONIC ACID BIOSYNTHESIS PROTEIN TUAE"/>
    <property type="match status" value="1"/>
</dbReference>
<feature type="transmembrane region" description="Helical" evidence="5">
    <location>
        <begin position="231"/>
        <end position="247"/>
    </location>
</feature>
<dbReference type="InterPro" id="IPR051533">
    <property type="entry name" value="WaaL-like"/>
</dbReference>
<feature type="domain" description="O-antigen ligase-related" evidence="6">
    <location>
        <begin position="215"/>
        <end position="347"/>
    </location>
</feature>
<sequence>MYVEESSKKTNDVIIFSLMLLVIWKPTPTILLGESLGYKFGDILLLITIISILVRIKNIINPMNLNYIFLVFFIFVEIVSLFFSSLRLPVILDDLFELFRPVLYLLIYLTVYSLVNNSIFYKDSIRRVYIALFIFFVISVFQLFNFLGTKNIMSFFYEVSKSRTFDTSESIWRLASTFTNPNYFSFFLAITLSFFFSGILVSENIKEKVWNLIFSIVVLSLVLFTGSRTGLVASIISVLGIYFVYTFKTYRKSTLYKFISIITFFLLMIFITFYSQDFLNRFERFSDVENIKFNLYVRYEIWFEALDKWKQSPLIGNGPYKYYMDTFDSNYVLMLYRYGLIGLTLFILLFFFNILKSIKNAHTKFSLGMVGVNIVFMISMISAISFNFIQLGAIYIGLVAVQDKIIYLNERGKNNIEYKN</sequence>
<feature type="transmembrane region" description="Helical" evidence="5">
    <location>
        <begin position="335"/>
        <end position="355"/>
    </location>
</feature>
<organism evidence="7 8">
    <name type="scientific">Exiguobacterium aestuarii</name>
    <dbReference type="NCBI Taxonomy" id="273527"/>
    <lineage>
        <taxon>Bacteria</taxon>
        <taxon>Bacillati</taxon>
        <taxon>Bacillota</taxon>
        <taxon>Bacilli</taxon>
        <taxon>Bacillales</taxon>
        <taxon>Bacillales Family XII. Incertae Sedis</taxon>
        <taxon>Exiguobacterium</taxon>
    </lineage>
</organism>
<dbReference type="Proteomes" id="UP001596439">
    <property type="component" value="Unassembled WGS sequence"/>
</dbReference>
<keyword evidence="7" id="KW-0436">Ligase</keyword>
<name>A0ABW2PNZ7_9BACL</name>